<reference evidence="1 2" key="1">
    <citation type="submission" date="2022-10" db="EMBL/GenBank/DDBJ databases">
        <title>Ruegeria sp. nov., isolated from ocean surface sediments.</title>
        <authorList>
            <person name="He W."/>
            <person name="Xue H.-P."/>
            <person name="Zhang D.-F."/>
        </authorList>
    </citation>
    <scope>NUCLEOTIDE SEQUENCE [LARGE SCALE GENOMIC DNA]</scope>
    <source>
        <strain evidence="1 2">XHP0148</strain>
    </source>
</reference>
<organism evidence="1 2">
    <name type="scientific">Ruegeria aquimaris</name>
    <dbReference type="NCBI Taxonomy" id="2984333"/>
    <lineage>
        <taxon>Bacteria</taxon>
        <taxon>Pseudomonadati</taxon>
        <taxon>Pseudomonadota</taxon>
        <taxon>Alphaproteobacteria</taxon>
        <taxon>Rhodobacterales</taxon>
        <taxon>Roseobacteraceae</taxon>
        <taxon>Ruegeria</taxon>
    </lineage>
</organism>
<proteinExistence type="predicted"/>
<sequence>MLRTIAIGSCVLIQGLFVRANANGTISVQVGDQIYIGRPVLADAA</sequence>
<evidence type="ECO:0000313" key="2">
    <source>
        <dbReference type="Proteomes" id="UP001320899"/>
    </source>
</evidence>
<dbReference type="RefSeq" id="WP_263829492.1">
    <property type="nucleotide sequence ID" value="NZ_JAOWLB010000012.1"/>
</dbReference>
<dbReference type="Proteomes" id="UP001320899">
    <property type="component" value="Unassembled WGS sequence"/>
</dbReference>
<name>A0ABT3AM64_9RHOB</name>
<gene>
    <name evidence="1" type="ORF">OE747_15635</name>
</gene>
<evidence type="ECO:0000313" key="1">
    <source>
        <dbReference type="EMBL" id="MCV2889775.1"/>
    </source>
</evidence>
<protein>
    <submittedName>
        <fullName evidence="1">Uncharacterized protein</fullName>
    </submittedName>
</protein>
<comment type="caution">
    <text evidence="1">The sequence shown here is derived from an EMBL/GenBank/DDBJ whole genome shotgun (WGS) entry which is preliminary data.</text>
</comment>
<dbReference type="EMBL" id="JAOWLB010000012">
    <property type="protein sequence ID" value="MCV2889775.1"/>
    <property type="molecule type" value="Genomic_DNA"/>
</dbReference>
<keyword evidence="2" id="KW-1185">Reference proteome</keyword>
<accession>A0ABT3AM64</accession>